<protein>
    <recommendedName>
        <fullName evidence="5">NHLP bacteriocin system secretion protein</fullName>
    </recommendedName>
</protein>
<dbReference type="STRING" id="1029756.W911_08130"/>
<keyword evidence="2" id="KW-1133">Transmembrane helix</keyword>
<keyword evidence="1" id="KW-0175">Coiled coil</keyword>
<reference evidence="3 4" key="1">
    <citation type="journal article" date="2014" name="Genome Announc.">
        <title>Complete Genome Sequence of Hyphomicrobium nitrativorans Strain NL23, a Denitrifying Bacterium Isolated from Biofilm of a Methanol-Fed Denitrification System Treating Seawater at the Montreal Biodome.</title>
        <authorList>
            <person name="Martineau C."/>
            <person name="Villeneuve C."/>
            <person name="Mauffrey F."/>
            <person name="Villemur R."/>
        </authorList>
    </citation>
    <scope>NUCLEOTIDE SEQUENCE [LARGE SCALE GENOMIC DNA]</scope>
    <source>
        <strain evidence="3">NL23</strain>
    </source>
</reference>
<dbReference type="PATRIC" id="fig|1029756.8.peg.1694"/>
<sequence>MSSPERLDEAMTAASPRYWIAFLGAFIIVAGAVAWGFLGSVPTRLNAQGILLNYGGEIFSATSEGDGQLAGILVVNGQRVSKGDPLAVLDLKLDESRLAREKDKLVKLEERRTAYILQREKDIGRREALKELRAESLRQRIDNSEHRGNVLSARLADLKELHQKGHVNRQVILAAENEWLQAQETASVLRSEIVNLDVEVQTRWEYWGDRIRQVDTEIFVHRKAMEDLAEKIAASRHLRSPVDGHVTEIAASLGDRITTGMPVVRVMTDSDELDALLFVPPELGKRIRTGLSVNVEPSVTKKEEFGTVRGVVRSVSELPLSTSAIHSLLHNDKLVETFTAAGAPVMVRADLMEDEGTASGLAWTSGKGPDFGIENGTLVSATVTTKRQAPVTLILPFLKSVLGVDR</sequence>
<gene>
    <name evidence="3" type="ORF">W911_08130</name>
</gene>
<evidence type="ECO:0000313" key="3">
    <source>
        <dbReference type="EMBL" id="AHB50105.1"/>
    </source>
</evidence>
<dbReference type="InterPro" id="IPR022275">
    <property type="entry name" value="NHPM_bacteriocin_SS_HylD"/>
</dbReference>
<dbReference type="EMBL" id="CP006912">
    <property type="protein sequence ID" value="AHB50105.1"/>
    <property type="molecule type" value="Genomic_DNA"/>
</dbReference>
<dbReference type="Gene3D" id="2.40.50.100">
    <property type="match status" value="1"/>
</dbReference>
<feature type="coiled-coil region" evidence="1">
    <location>
        <begin position="91"/>
        <end position="118"/>
    </location>
</feature>
<dbReference type="NCBIfam" id="TIGR03794">
    <property type="entry name" value="NHLM_micro_HlyD"/>
    <property type="match status" value="1"/>
</dbReference>
<evidence type="ECO:0000313" key="4">
    <source>
        <dbReference type="Proteomes" id="UP000018542"/>
    </source>
</evidence>
<accession>V5SJ39</accession>
<dbReference type="PANTHER" id="PTHR30386:SF28">
    <property type="entry name" value="EXPORTED PROTEIN"/>
    <property type="match status" value="1"/>
</dbReference>
<feature type="transmembrane region" description="Helical" evidence="2">
    <location>
        <begin position="18"/>
        <end position="38"/>
    </location>
</feature>
<dbReference type="InterPro" id="IPR050739">
    <property type="entry name" value="MFP"/>
</dbReference>
<dbReference type="KEGG" id="hni:W911_08130"/>
<dbReference type="AlphaFoldDB" id="V5SJ39"/>
<evidence type="ECO:0000256" key="2">
    <source>
        <dbReference type="SAM" id="Phobius"/>
    </source>
</evidence>
<dbReference type="HOGENOM" id="CLU_028453_1_0_5"/>
<dbReference type="Proteomes" id="UP000018542">
    <property type="component" value="Chromosome"/>
</dbReference>
<keyword evidence="4" id="KW-1185">Reference proteome</keyword>
<evidence type="ECO:0000256" key="1">
    <source>
        <dbReference type="SAM" id="Coils"/>
    </source>
</evidence>
<keyword evidence="2" id="KW-0472">Membrane</keyword>
<organism evidence="3 4">
    <name type="scientific">Hyphomicrobium nitrativorans NL23</name>
    <dbReference type="NCBI Taxonomy" id="1029756"/>
    <lineage>
        <taxon>Bacteria</taxon>
        <taxon>Pseudomonadati</taxon>
        <taxon>Pseudomonadota</taxon>
        <taxon>Alphaproteobacteria</taxon>
        <taxon>Hyphomicrobiales</taxon>
        <taxon>Hyphomicrobiaceae</taxon>
        <taxon>Hyphomicrobium</taxon>
    </lineage>
</organism>
<evidence type="ECO:0008006" key="5">
    <source>
        <dbReference type="Google" id="ProtNLM"/>
    </source>
</evidence>
<proteinExistence type="predicted"/>
<dbReference type="PANTHER" id="PTHR30386">
    <property type="entry name" value="MEMBRANE FUSION SUBUNIT OF EMRAB-TOLC MULTIDRUG EFFLUX PUMP"/>
    <property type="match status" value="1"/>
</dbReference>
<keyword evidence="2" id="KW-0812">Transmembrane</keyword>
<name>V5SJ39_9HYPH</name>